<proteinExistence type="predicted"/>
<gene>
    <name evidence="2" type="ORF">phytr_450</name>
</gene>
<dbReference type="KEGG" id="ptc:phytr_450"/>
<organism evidence="2 3">
    <name type="scientific">Candidatus Phycorickettsia trachydisci</name>
    <dbReference type="NCBI Taxonomy" id="2115978"/>
    <lineage>
        <taxon>Bacteria</taxon>
        <taxon>Pseudomonadati</taxon>
        <taxon>Pseudomonadota</taxon>
        <taxon>Alphaproteobacteria</taxon>
        <taxon>Rickettsiales</taxon>
        <taxon>Rickettsiaceae</taxon>
        <taxon>Candidatus Phycorickettsia</taxon>
    </lineage>
</organism>
<feature type="domain" description="Nucleotidyl transferase" evidence="1">
    <location>
        <begin position="6"/>
        <end position="136"/>
    </location>
</feature>
<protein>
    <submittedName>
        <fullName evidence="2">Nucleotidyltransferase</fullName>
    </submittedName>
</protein>
<evidence type="ECO:0000259" key="1">
    <source>
        <dbReference type="Pfam" id="PF00483"/>
    </source>
</evidence>
<dbReference type="Gene3D" id="3.90.550.10">
    <property type="entry name" value="Spore Coat Polysaccharide Biosynthesis Protein SpsA, Chain A"/>
    <property type="match status" value="1"/>
</dbReference>
<dbReference type="Proteomes" id="UP000241762">
    <property type="component" value="Chromosome"/>
</dbReference>
<dbReference type="RefSeq" id="WP_106873887.1">
    <property type="nucleotide sequence ID" value="NZ_CP027845.1"/>
</dbReference>
<dbReference type="GO" id="GO:0016740">
    <property type="term" value="F:transferase activity"/>
    <property type="evidence" value="ECO:0007669"/>
    <property type="project" value="UniProtKB-KW"/>
</dbReference>
<dbReference type="AlphaFoldDB" id="A0A2P1P6W9"/>
<reference evidence="2 3" key="1">
    <citation type="submission" date="2018-03" db="EMBL/GenBank/DDBJ databases">
        <title>A gene transfer event suggests a long-term partnership between eustigmatophyte algae and a novel lineage of endosymbiotic bacteria.</title>
        <authorList>
            <person name="Yurchenko T."/>
            <person name="Sevcikova T."/>
            <person name="Pribyl P."/>
            <person name="El Karkouri K."/>
            <person name="Klimes V."/>
            <person name="Amaral R."/>
            <person name="Zbrankova V."/>
            <person name="Kim E."/>
            <person name="Raoult D."/>
            <person name="Santos L.M.A."/>
            <person name="Elias M."/>
        </authorList>
    </citation>
    <scope>NUCLEOTIDE SEQUENCE [LARGE SCALE GENOMIC DNA]</scope>
    <source>
        <strain evidence="2">CCALA 838</strain>
    </source>
</reference>
<keyword evidence="2" id="KW-0808">Transferase</keyword>
<evidence type="ECO:0000313" key="2">
    <source>
        <dbReference type="EMBL" id="AVP87008.1"/>
    </source>
</evidence>
<keyword evidence="3" id="KW-1185">Reference proteome</keyword>
<dbReference type="InterPro" id="IPR005835">
    <property type="entry name" value="NTP_transferase_dom"/>
</dbReference>
<name>A0A2P1P6W9_9RICK</name>
<evidence type="ECO:0000313" key="3">
    <source>
        <dbReference type="Proteomes" id="UP000241762"/>
    </source>
</evidence>
<dbReference type="InterPro" id="IPR029044">
    <property type="entry name" value="Nucleotide-diphossugar_trans"/>
</dbReference>
<dbReference type="InterPro" id="IPR050486">
    <property type="entry name" value="Mannose-1P_guanyltransferase"/>
</dbReference>
<dbReference type="SUPFAM" id="SSF53448">
    <property type="entry name" value="Nucleotide-diphospho-sugar transferases"/>
    <property type="match status" value="1"/>
</dbReference>
<dbReference type="OrthoDB" id="9788272at2"/>
<dbReference type="Pfam" id="PF00483">
    <property type="entry name" value="NTP_transferase"/>
    <property type="match status" value="1"/>
</dbReference>
<accession>A0A2P1P6W9</accession>
<dbReference type="PANTHER" id="PTHR22572">
    <property type="entry name" value="SUGAR-1-PHOSPHATE GUANYL TRANSFERASE"/>
    <property type="match status" value="1"/>
</dbReference>
<dbReference type="EMBL" id="CP027845">
    <property type="protein sequence ID" value="AVP87008.1"/>
    <property type="molecule type" value="Genomic_DNA"/>
</dbReference>
<sequence>MIDTLLIYAAGFGKRMMPLTQNCPKPLLAIAGKPMLYHCLDLATKFPFKKIYINSHYLADQISEAVNTYKKQYQGTAEINVLHEEVICETGGTIKKFYDLLRDQEAIFTINSDSLITTQGNIWQEMLEKWDPQKMDFLICISPLERCYGSVGKGDFDIDTQGKLNRDNPQRAFMSCGLQIIKPSLIAIYPDDIFSLSKYYLYPSISLYGHENSGHFYHVSNPEDYENISEIIK</sequence>